<evidence type="ECO:0008006" key="3">
    <source>
        <dbReference type="Google" id="ProtNLM"/>
    </source>
</evidence>
<accession>A0ABV6ZX19</accession>
<sequence length="135" mass="14888">MTPRPQIHTEIQGDRLVVRVPVSFRKSGGRRQIIAPPQGSALPASHQPDQTLLKAIARGHRWRDLLENGDCSTVKALARKERIAPSYLSRVLRLTLLSPAIVEAVVEGRPPAGLTLTKALAPFPLDWAAQMDWFA</sequence>
<name>A0ABV6ZX19_9PROT</name>
<feature type="non-terminal residue" evidence="1">
    <location>
        <position position="1"/>
    </location>
</feature>
<dbReference type="RefSeq" id="WP_380214231.1">
    <property type="nucleotide sequence ID" value="NZ_JBHRSV010000015.1"/>
</dbReference>
<evidence type="ECO:0000313" key="2">
    <source>
        <dbReference type="Proteomes" id="UP001595379"/>
    </source>
</evidence>
<protein>
    <recommendedName>
        <fullName evidence="3">Bacteriophage-related protein</fullName>
    </recommendedName>
</protein>
<keyword evidence="2" id="KW-1185">Reference proteome</keyword>
<dbReference type="Proteomes" id="UP001595379">
    <property type="component" value="Unassembled WGS sequence"/>
</dbReference>
<reference evidence="2" key="1">
    <citation type="journal article" date="2019" name="Int. J. Syst. Evol. Microbiol.">
        <title>The Global Catalogue of Microorganisms (GCM) 10K type strain sequencing project: providing services to taxonomists for standard genome sequencing and annotation.</title>
        <authorList>
            <consortium name="The Broad Institute Genomics Platform"/>
            <consortium name="The Broad Institute Genome Sequencing Center for Infectious Disease"/>
            <person name="Wu L."/>
            <person name="Ma J."/>
        </authorList>
    </citation>
    <scope>NUCLEOTIDE SEQUENCE [LARGE SCALE GENOMIC DNA]</scope>
    <source>
        <strain evidence="2">KCTC 52487</strain>
    </source>
</reference>
<proteinExistence type="predicted"/>
<comment type="caution">
    <text evidence="1">The sequence shown here is derived from an EMBL/GenBank/DDBJ whole genome shotgun (WGS) entry which is preliminary data.</text>
</comment>
<gene>
    <name evidence="1" type="ORF">ACFOOR_07920</name>
</gene>
<organism evidence="1 2">
    <name type="scientific">Hyphobacterium vulgare</name>
    <dbReference type="NCBI Taxonomy" id="1736751"/>
    <lineage>
        <taxon>Bacteria</taxon>
        <taxon>Pseudomonadati</taxon>
        <taxon>Pseudomonadota</taxon>
        <taxon>Alphaproteobacteria</taxon>
        <taxon>Maricaulales</taxon>
        <taxon>Maricaulaceae</taxon>
        <taxon>Hyphobacterium</taxon>
    </lineage>
</organism>
<dbReference type="EMBL" id="JBHRSV010000015">
    <property type="protein sequence ID" value="MFC2926030.1"/>
    <property type="molecule type" value="Genomic_DNA"/>
</dbReference>
<dbReference type="SUPFAM" id="SSF109709">
    <property type="entry name" value="KorB DNA-binding domain-like"/>
    <property type="match status" value="1"/>
</dbReference>
<evidence type="ECO:0000313" key="1">
    <source>
        <dbReference type="EMBL" id="MFC2926030.1"/>
    </source>
</evidence>